<comment type="subcellular location">
    <subcellularLocation>
        <location evidence="1">Cell membrane</location>
        <location evidence="1">Sarcolemma</location>
        <topology evidence="1">Peripheral membrane protein</topology>
        <orientation evidence="1">Cytoplasmic side</orientation>
    </subcellularLocation>
    <subcellularLocation>
        <location evidence="2">Cytoplasm</location>
    </subcellularLocation>
</comment>
<keyword evidence="5" id="KW-0728">SH3 domain</keyword>
<feature type="compositionally biased region" description="Low complexity" evidence="24">
    <location>
        <begin position="280"/>
        <end position="298"/>
    </location>
</feature>
<dbReference type="CDD" id="cd20838">
    <property type="entry name" value="C1_nPKC_epsilon-like_rpt2"/>
    <property type="match status" value="1"/>
</dbReference>
<evidence type="ECO:0000256" key="2">
    <source>
        <dbReference type="ARBA" id="ARBA00004496"/>
    </source>
</evidence>
<keyword evidence="12" id="KW-0677">Repeat</keyword>
<keyword evidence="10" id="KW-0808">Transferase</keyword>
<feature type="domain" description="Phorbol-ester/DAG-type" evidence="26">
    <location>
        <begin position="199"/>
        <end position="250"/>
    </location>
</feature>
<dbReference type="GO" id="GO:0005524">
    <property type="term" value="F:ATP binding"/>
    <property type="evidence" value="ECO:0007669"/>
    <property type="project" value="UniProtKB-UniRule"/>
</dbReference>
<evidence type="ECO:0000256" key="4">
    <source>
        <dbReference type="ARBA" id="ARBA00012429"/>
    </source>
</evidence>
<dbReference type="GO" id="GO:0008270">
    <property type="term" value="F:zinc ion binding"/>
    <property type="evidence" value="ECO:0007669"/>
    <property type="project" value="UniProtKB-KW"/>
</dbReference>
<keyword evidence="9" id="KW-0597">Phosphoprotein</keyword>
<dbReference type="PROSITE" id="PS00479">
    <property type="entry name" value="ZF_DAG_PE_1"/>
    <property type="match status" value="1"/>
</dbReference>
<dbReference type="SMART" id="SM00133">
    <property type="entry name" value="S_TK_X"/>
    <property type="match status" value="1"/>
</dbReference>
<evidence type="ECO:0000256" key="3">
    <source>
        <dbReference type="ARBA" id="ARBA00005490"/>
    </source>
</evidence>
<dbReference type="AlphaFoldDB" id="A0A6G1SBX0"/>
<dbReference type="PROSITE" id="PS50011">
    <property type="entry name" value="PROTEIN_KINASE_DOM"/>
    <property type="match status" value="1"/>
</dbReference>
<evidence type="ECO:0000256" key="20">
    <source>
        <dbReference type="ARBA" id="ARBA00047470"/>
    </source>
</evidence>
<feature type="active site" description="Proton acceptor" evidence="21">
    <location>
        <position position="580"/>
    </location>
</feature>
<keyword evidence="18" id="KW-0472">Membrane</keyword>
<dbReference type="PANTHER" id="PTHR24351">
    <property type="entry name" value="RIBOSOMAL PROTEIN S6 KINASE"/>
    <property type="match status" value="1"/>
</dbReference>
<keyword evidence="17 22" id="KW-0067">ATP-binding</keyword>
<dbReference type="InterPro" id="IPR000719">
    <property type="entry name" value="Prot_kinase_dom"/>
</dbReference>
<evidence type="ECO:0000256" key="18">
    <source>
        <dbReference type="ARBA" id="ARBA00023136"/>
    </source>
</evidence>
<evidence type="ECO:0000256" key="15">
    <source>
        <dbReference type="ARBA" id="ARBA00022777"/>
    </source>
</evidence>
<keyword evidence="14" id="KW-0863">Zinc-finger</keyword>
<dbReference type="GO" id="GO:0004697">
    <property type="term" value="F:diacylglycerol-dependent serine/threonine kinase activity"/>
    <property type="evidence" value="ECO:0007669"/>
    <property type="project" value="UniProtKB-EC"/>
</dbReference>
<dbReference type="PROSITE" id="PS00108">
    <property type="entry name" value="PROTEIN_KINASE_ST"/>
    <property type="match status" value="1"/>
</dbReference>
<comment type="catalytic activity">
    <reaction evidence="20">
        <text>L-seryl-[protein] + ATP = O-phospho-L-seryl-[protein] + ADP + H(+)</text>
        <dbReference type="Rhea" id="RHEA:17989"/>
        <dbReference type="Rhea" id="RHEA-COMP:9863"/>
        <dbReference type="Rhea" id="RHEA-COMP:11604"/>
        <dbReference type="ChEBI" id="CHEBI:15378"/>
        <dbReference type="ChEBI" id="CHEBI:29999"/>
        <dbReference type="ChEBI" id="CHEBI:30616"/>
        <dbReference type="ChEBI" id="CHEBI:83421"/>
        <dbReference type="ChEBI" id="CHEBI:456216"/>
        <dbReference type="EC" id="2.7.11.13"/>
    </reaction>
</comment>
<dbReference type="Gene3D" id="3.30.200.20">
    <property type="entry name" value="Phosphorylase Kinase, domain 1"/>
    <property type="match status" value="1"/>
</dbReference>
<dbReference type="Pfam" id="PF00069">
    <property type="entry name" value="Pkinase"/>
    <property type="match status" value="1"/>
</dbReference>
<dbReference type="SMART" id="SM00220">
    <property type="entry name" value="S_TKc"/>
    <property type="match status" value="1"/>
</dbReference>
<dbReference type="PRINTS" id="PR00008">
    <property type="entry name" value="DAGPEDOMAIN"/>
</dbReference>
<reference evidence="28" key="1">
    <citation type="submission" date="2018-10" db="EMBL/GenBank/DDBJ databases">
        <title>Transcriptome assembly of Aceria tosichella (Wheat curl mite) Type 2.</title>
        <authorList>
            <person name="Scully E.D."/>
            <person name="Geib S.M."/>
            <person name="Palmer N.A."/>
            <person name="Gupta A.K."/>
            <person name="Sarath G."/>
            <person name="Tatineni S."/>
        </authorList>
    </citation>
    <scope>NUCLEOTIDE SEQUENCE</scope>
    <source>
        <strain evidence="28">LincolnNE</strain>
    </source>
</reference>
<dbReference type="FunFam" id="1.10.510.10:FF:000126">
    <property type="entry name" value="Protein kinase C epsilon"/>
    <property type="match status" value="1"/>
</dbReference>
<evidence type="ECO:0000256" key="19">
    <source>
        <dbReference type="ARBA" id="ARBA00047272"/>
    </source>
</evidence>
<dbReference type="Gene3D" id="3.30.60.20">
    <property type="match status" value="2"/>
</dbReference>
<evidence type="ECO:0000313" key="28">
    <source>
        <dbReference type="EMBL" id="MDE47869.1"/>
    </source>
</evidence>
<evidence type="ECO:0000256" key="22">
    <source>
        <dbReference type="PIRSR" id="PIRSR000551-51"/>
    </source>
</evidence>
<dbReference type="FunFam" id="3.30.60.20:FF:000063">
    <property type="entry name" value="Protein kinase C"/>
    <property type="match status" value="1"/>
</dbReference>
<evidence type="ECO:0000256" key="14">
    <source>
        <dbReference type="ARBA" id="ARBA00022771"/>
    </source>
</evidence>
<feature type="binding site" evidence="22 23">
    <location>
        <position position="485"/>
    </location>
    <ligand>
        <name>ATP</name>
        <dbReference type="ChEBI" id="CHEBI:30616"/>
    </ligand>
</feature>
<evidence type="ECO:0000256" key="21">
    <source>
        <dbReference type="PIRSR" id="PIRSR000551-50"/>
    </source>
</evidence>
<dbReference type="Gene3D" id="1.10.510.10">
    <property type="entry name" value="Transferase(Phosphotransferase) domain 1"/>
    <property type="match status" value="1"/>
</dbReference>
<accession>A0A6G1SBX0</accession>
<feature type="region of interest" description="Disordered" evidence="24">
    <location>
        <begin position="1"/>
        <end position="106"/>
    </location>
</feature>
<evidence type="ECO:0000256" key="10">
    <source>
        <dbReference type="ARBA" id="ARBA00022679"/>
    </source>
</evidence>
<dbReference type="EMBL" id="GGYP01003098">
    <property type="protein sequence ID" value="MDE47869.1"/>
    <property type="molecule type" value="Transcribed_RNA"/>
</dbReference>
<dbReference type="InterPro" id="IPR008271">
    <property type="entry name" value="Ser/Thr_kinase_AS"/>
</dbReference>
<dbReference type="FunFam" id="3.30.200.20:FF:000080">
    <property type="entry name" value="Protein kinase C"/>
    <property type="match status" value="1"/>
</dbReference>
<keyword evidence="15 28" id="KW-0418">Kinase</keyword>
<feature type="domain" description="AGC-kinase C-terminal" evidence="27">
    <location>
        <begin position="717"/>
        <end position="788"/>
    </location>
</feature>
<dbReference type="InterPro" id="IPR011009">
    <property type="entry name" value="Kinase-like_dom_sf"/>
</dbReference>
<comment type="catalytic activity">
    <reaction evidence="19">
        <text>L-threonyl-[protein] + ATP = O-phospho-L-threonyl-[protein] + ADP + H(+)</text>
        <dbReference type="Rhea" id="RHEA:46608"/>
        <dbReference type="Rhea" id="RHEA-COMP:11060"/>
        <dbReference type="Rhea" id="RHEA-COMP:11605"/>
        <dbReference type="ChEBI" id="CHEBI:15378"/>
        <dbReference type="ChEBI" id="CHEBI:30013"/>
        <dbReference type="ChEBI" id="CHEBI:30616"/>
        <dbReference type="ChEBI" id="CHEBI:61977"/>
        <dbReference type="ChEBI" id="CHEBI:456216"/>
        <dbReference type="EC" id="2.7.11.13"/>
    </reaction>
</comment>
<evidence type="ECO:0000256" key="7">
    <source>
        <dbReference type="ARBA" id="ARBA00022490"/>
    </source>
</evidence>
<feature type="compositionally biased region" description="Low complexity" evidence="24">
    <location>
        <begin position="13"/>
        <end position="35"/>
    </location>
</feature>
<dbReference type="InterPro" id="IPR020454">
    <property type="entry name" value="DAG/PE-bd"/>
</dbReference>
<dbReference type="PROSITE" id="PS51285">
    <property type="entry name" value="AGC_KINASE_CTER"/>
    <property type="match status" value="1"/>
</dbReference>
<dbReference type="InterPro" id="IPR014376">
    <property type="entry name" value="Prot_kin_PKC_delta"/>
</dbReference>
<evidence type="ECO:0000259" key="25">
    <source>
        <dbReference type="PROSITE" id="PS50011"/>
    </source>
</evidence>
<dbReference type="PROSITE" id="PS00107">
    <property type="entry name" value="PROTEIN_KINASE_ATP"/>
    <property type="match status" value="1"/>
</dbReference>
<keyword evidence="6" id="KW-1003">Cell membrane</keyword>
<dbReference type="SUPFAM" id="SSF56112">
    <property type="entry name" value="Protein kinase-like (PK-like)"/>
    <property type="match status" value="1"/>
</dbReference>
<evidence type="ECO:0000259" key="27">
    <source>
        <dbReference type="PROSITE" id="PS51285"/>
    </source>
</evidence>
<feature type="domain" description="Phorbol-ester/DAG-type" evidence="26">
    <location>
        <begin position="120"/>
        <end position="170"/>
    </location>
</feature>
<feature type="compositionally biased region" description="Basic and acidic residues" evidence="24">
    <location>
        <begin position="268"/>
        <end position="279"/>
    </location>
</feature>
<evidence type="ECO:0000256" key="24">
    <source>
        <dbReference type="SAM" id="MobiDB-lite"/>
    </source>
</evidence>
<evidence type="ECO:0000256" key="23">
    <source>
        <dbReference type="PROSITE-ProRule" id="PRU10141"/>
    </source>
</evidence>
<keyword evidence="11" id="KW-0479">Metal-binding</keyword>
<evidence type="ECO:0000256" key="12">
    <source>
        <dbReference type="ARBA" id="ARBA00022737"/>
    </source>
</evidence>
<evidence type="ECO:0000256" key="8">
    <source>
        <dbReference type="ARBA" id="ARBA00022527"/>
    </source>
</evidence>
<comment type="similarity">
    <text evidence="3">Belongs to the protein kinase superfamily. AGC Ser/Thr protein kinase family. PKC subfamily.</text>
</comment>
<evidence type="ECO:0000259" key="26">
    <source>
        <dbReference type="PROSITE" id="PS50081"/>
    </source>
</evidence>
<keyword evidence="7" id="KW-0963">Cytoplasm</keyword>
<gene>
    <name evidence="28" type="primary">PRKC1</name>
    <name evidence="28" type="ORF">g.13844</name>
</gene>
<evidence type="ECO:0000256" key="5">
    <source>
        <dbReference type="ARBA" id="ARBA00022443"/>
    </source>
</evidence>
<name>A0A6G1SBX0_9ACAR</name>
<dbReference type="FunFam" id="3.30.60.20:FF:000022">
    <property type="entry name" value="SH3 and cysteine-rich domain-containing protein 3 isoform 2"/>
    <property type="match status" value="1"/>
</dbReference>
<feature type="domain" description="Protein kinase" evidence="25">
    <location>
        <begin position="456"/>
        <end position="716"/>
    </location>
</feature>
<evidence type="ECO:0000256" key="13">
    <source>
        <dbReference type="ARBA" id="ARBA00022741"/>
    </source>
</evidence>
<dbReference type="InterPro" id="IPR017441">
    <property type="entry name" value="Protein_kinase_ATP_BS"/>
</dbReference>
<evidence type="ECO:0000256" key="1">
    <source>
        <dbReference type="ARBA" id="ARBA00004278"/>
    </source>
</evidence>
<feature type="region of interest" description="Disordered" evidence="24">
    <location>
        <begin position="268"/>
        <end position="311"/>
    </location>
</feature>
<dbReference type="GO" id="GO:0005737">
    <property type="term" value="C:cytoplasm"/>
    <property type="evidence" value="ECO:0007669"/>
    <property type="project" value="UniProtKB-SubCell"/>
</dbReference>
<feature type="region of interest" description="Disordered" evidence="24">
    <location>
        <begin position="379"/>
        <end position="413"/>
    </location>
</feature>
<keyword evidence="8" id="KW-0723">Serine/threonine-protein kinase</keyword>
<dbReference type="InterPro" id="IPR017892">
    <property type="entry name" value="Pkinase_C"/>
</dbReference>
<dbReference type="GO" id="GO:0042383">
    <property type="term" value="C:sarcolemma"/>
    <property type="evidence" value="ECO:0007669"/>
    <property type="project" value="UniProtKB-SubCell"/>
</dbReference>
<sequence length="788" mass="87496">MDPNRPQPPPQSQAPTTQGPHQASSSASPRMSSGSQPQGPIEPGTSSAMTAMTAAAGAAPQSQLHHQHHQLLQQSSSMTSTSASQRPQQRSSAGRQFTERHGLLNRRRGAVRRRVHIVNEHRFMATILKQPTFCSHCKDFIWGVGKQGYQCQVCTLVLHKRCHELVVTRCPGTNQDSSESDSLSLTQATGSSRFGMNIPHTFKEHFFKKPTFCDHCGSLIYGLIYKQGLLCSCCNISVHYRCKKNVPNNCGVDQKQLAETLLAIGKTSDRINHETREKSSGGASSSSGAPHSISTSSSHQLPTTATSSAGSISQAELEAAGGRYNLLDVIPHHHQQQHKSFSSNFTSALHRLTMRDSSKRSSLKQSSAQNQSLEDNLLPSRKQQHHQHQQQQQYASSAQQSSYSIGQAGSNLTTPAHQHQIESNYAGLIPTGHGVGGSLVNLEHSSDHRKFTPDDFNFIKVIGKGSFGVVILAELKNTDDVFAIKILKKDVIIQDDDVECTMTEKRILALAAKHPFLTALYCCFQTPDRLFFVMEYVNGGDLMFQIQKARKFDEARAKFYAAEVTLALIFLHKQGVIYRDLKLDNILLDSEGHCKIADFGMCKEGILGGATTTTFCGTPDYISPEVLQELEYGPSVDWWALGVLMYEMVAGQPPFEAENEDDLFEAILHEDVLYPVWLSREAVSILRGFMTKNVSRRLGCVASQGGEQAILDHPFFKDIDWVALEAKKVKPPFKPKIKNARDVSNFDVDFLKEEPILTPVDPKILKTINQDEFRDFSYINEYFNSMAR</sequence>
<proteinExistence type="inferred from homology"/>
<keyword evidence="16" id="KW-0862">Zinc</keyword>
<dbReference type="Pfam" id="PF00433">
    <property type="entry name" value="Pkinase_C"/>
    <property type="match status" value="1"/>
</dbReference>
<evidence type="ECO:0000256" key="9">
    <source>
        <dbReference type="ARBA" id="ARBA00022553"/>
    </source>
</evidence>
<dbReference type="InterPro" id="IPR000961">
    <property type="entry name" value="AGC-kinase_C"/>
</dbReference>
<keyword evidence="13 22" id="KW-0547">Nucleotide-binding</keyword>
<evidence type="ECO:0000256" key="6">
    <source>
        <dbReference type="ARBA" id="ARBA00022475"/>
    </source>
</evidence>
<feature type="compositionally biased region" description="Low complexity" evidence="24">
    <location>
        <begin position="44"/>
        <end position="93"/>
    </location>
</feature>
<dbReference type="InterPro" id="IPR046349">
    <property type="entry name" value="C1-like_sf"/>
</dbReference>
<evidence type="ECO:0000256" key="17">
    <source>
        <dbReference type="ARBA" id="ARBA00022840"/>
    </source>
</evidence>
<dbReference type="EC" id="2.7.11.13" evidence="4"/>
<dbReference type="Pfam" id="PF00130">
    <property type="entry name" value="C1_1"/>
    <property type="match status" value="2"/>
</dbReference>
<dbReference type="GO" id="GO:0007611">
    <property type="term" value="P:learning or memory"/>
    <property type="evidence" value="ECO:0007669"/>
    <property type="project" value="UniProtKB-ARBA"/>
</dbReference>
<protein>
    <recommendedName>
        <fullName evidence="4">protein kinase C</fullName>
        <ecNumber evidence="4">2.7.11.13</ecNumber>
    </recommendedName>
</protein>
<dbReference type="SUPFAM" id="SSF57889">
    <property type="entry name" value="Cysteine-rich domain"/>
    <property type="match status" value="2"/>
</dbReference>
<organism evidence="28">
    <name type="scientific">Aceria tosichella</name>
    <name type="common">wheat curl mite</name>
    <dbReference type="NCBI Taxonomy" id="561515"/>
    <lineage>
        <taxon>Eukaryota</taxon>
        <taxon>Metazoa</taxon>
        <taxon>Ecdysozoa</taxon>
        <taxon>Arthropoda</taxon>
        <taxon>Chelicerata</taxon>
        <taxon>Arachnida</taxon>
        <taxon>Acari</taxon>
        <taxon>Acariformes</taxon>
        <taxon>Trombidiformes</taxon>
        <taxon>Prostigmata</taxon>
        <taxon>Eupodina</taxon>
        <taxon>Eriophyoidea</taxon>
        <taxon>Eriophyidae</taxon>
        <taxon>Eriophyinae</taxon>
        <taxon>Aceriini</taxon>
        <taxon>Aceria</taxon>
    </lineage>
</organism>
<feature type="compositionally biased region" description="Low complexity" evidence="24">
    <location>
        <begin position="389"/>
        <end position="404"/>
    </location>
</feature>
<dbReference type="PROSITE" id="PS50081">
    <property type="entry name" value="ZF_DAG_PE_2"/>
    <property type="match status" value="2"/>
</dbReference>
<dbReference type="SMART" id="SM00109">
    <property type="entry name" value="C1"/>
    <property type="match status" value="2"/>
</dbReference>
<feature type="compositionally biased region" description="Pro residues" evidence="24">
    <location>
        <begin position="1"/>
        <end position="12"/>
    </location>
</feature>
<dbReference type="PIRSF" id="PIRSF000551">
    <property type="entry name" value="PKC_delta"/>
    <property type="match status" value="1"/>
</dbReference>
<feature type="compositionally biased region" description="Polar residues" evidence="24">
    <location>
        <begin position="299"/>
        <end position="311"/>
    </location>
</feature>
<evidence type="ECO:0000256" key="11">
    <source>
        <dbReference type="ARBA" id="ARBA00022723"/>
    </source>
</evidence>
<evidence type="ECO:0000256" key="16">
    <source>
        <dbReference type="ARBA" id="ARBA00022833"/>
    </source>
</evidence>
<dbReference type="InterPro" id="IPR002219">
    <property type="entry name" value="PKC_DAG/PE"/>
</dbReference>